<comment type="caution">
    <text evidence="1">The sequence shown here is derived from an EMBL/GenBank/DDBJ whole genome shotgun (WGS) entry which is preliminary data.</text>
</comment>
<evidence type="ECO:0000313" key="2">
    <source>
        <dbReference type="Proteomes" id="UP000245207"/>
    </source>
</evidence>
<keyword evidence="2" id="KW-1185">Reference proteome</keyword>
<protein>
    <submittedName>
        <fullName evidence="1">Uncharacterized protein</fullName>
    </submittedName>
</protein>
<accession>A0A2U1Q6J2</accession>
<name>A0A2U1Q6J2_ARTAN</name>
<dbReference type="Proteomes" id="UP000245207">
    <property type="component" value="Unassembled WGS sequence"/>
</dbReference>
<proteinExistence type="predicted"/>
<sequence>MEYIWCHMGNQKISRLSVRSNGVYKGCTSLTNKLQVSLEQGRRSEELSRRVLNDMMQYNKPFRLDL</sequence>
<organism evidence="1 2">
    <name type="scientific">Artemisia annua</name>
    <name type="common">Sweet wormwood</name>
    <dbReference type="NCBI Taxonomy" id="35608"/>
    <lineage>
        <taxon>Eukaryota</taxon>
        <taxon>Viridiplantae</taxon>
        <taxon>Streptophyta</taxon>
        <taxon>Embryophyta</taxon>
        <taxon>Tracheophyta</taxon>
        <taxon>Spermatophyta</taxon>
        <taxon>Magnoliopsida</taxon>
        <taxon>eudicotyledons</taxon>
        <taxon>Gunneridae</taxon>
        <taxon>Pentapetalae</taxon>
        <taxon>asterids</taxon>
        <taxon>campanulids</taxon>
        <taxon>Asterales</taxon>
        <taxon>Asteraceae</taxon>
        <taxon>Asteroideae</taxon>
        <taxon>Anthemideae</taxon>
        <taxon>Artemisiinae</taxon>
        <taxon>Artemisia</taxon>
    </lineage>
</organism>
<reference evidence="1 2" key="1">
    <citation type="journal article" date="2018" name="Mol. Plant">
        <title>The genome of Artemisia annua provides insight into the evolution of Asteraceae family and artemisinin biosynthesis.</title>
        <authorList>
            <person name="Shen Q."/>
            <person name="Zhang L."/>
            <person name="Liao Z."/>
            <person name="Wang S."/>
            <person name="Yan T."/>
            <person name="Shi P."/>
            <person name="Liu M."/>
            <person name="Fu X."/>
            <person name="Pan Q."/>
            <person name="Wang Y."/>
            <person name="Lv Z."/>
            <person name="Lu X."/>
            <person name="Zhang F."/>
            <person name="Jiang W."/>
            <person name="Ma Y."/>
            <person name="Chen M."/>
            <person name="Hao X."/>
            <person name="Li L."/>
            <person name="Tang Y."/>
            <person name="Lv G."/>
            <person name="Zhou Y."/>
            <person name="Sun X."/>
            <person name="Brodelius P.E."/>
            <person name="Rose J.K.C."/>
            <person name="Tang K."/>
        </authorList>
    </citation>
    <scope>NUCLEOTIDE SEQUENCE [LARGE SCALE GENOMIC DNA]</scope>
    <source>
        <strain evidence="2">cv. Huhao1</strain>
        <tissue evidence="1">Leaf</tissue>
    </source>
</reference>
<evidence type="ECO:0000313" key="1">
    <source>
        <dbReference type="EMBL" id="PWA93552.1"/>
    </source>
</evidence>
<gene>
    <name evidence="1" type="ORF">CTI12_AA020490</name>
</gene>
<dbReference type="AlphaFoldDB" id="A0A2U1Q6J2"/>
<dbReference type="EMBL" id="PKPP01000376">
    <property type="protein sequence ID" value="PWA93552.1"/>
    <property type="molecule type" value="Genomic_DNA"/>
</dbReference>